<dbReference type="InterPro" id="IPR036388">
    <property type="entry name" value="WH-like_DNA-bd_sf"/>
</dbReference>
<evidence type="ECO:0000256" key="1">
    <source>
        <dbReference type="ARBA" id="ARBA00022603"/>
    </source>
</evidence>
<organism evidence="6 7">
    <name type="scientific">Mollisia scopiformis</name>
    <name type="common">Conifer needle endophyte fungus</name>
    <name type="synonym">Phialocephala scopiformis</name>
    <dbReference type="NCBI Taxonomy" id="149040"/>
    <lineage>
        <taxon>Eukaryota</taxon>
        <taxon>Fungi</taxon>
        <taxon>Dikarya</taxon>
        <taxon>Ascomycota</taxon>
        <taxon>Pezizomycotina</taxon>
        <taxon>Leotiomycetes</taxon>
        <taxon>Helotiales</taxon>
        <taxon>Mollisiaceae</taxon>
        <taxon>Mollisia</taxon>
    </lineage>
</organism>
<dbReference type="OrthoDB" id="1535081at2759"/>
<dbReference type="AlphaFoldDB" id="A0A194X6R3"/>
<keyword evidence="2 6" id="KW-0808">Transferase</keyword>
<dbReference type="GeneID" id="28833271"/>
<dbReference type="InterPro" id="IPR016461">
    <property type="entry name" value="COMT-like"/>
</dbReference>
<evidence type="ECO:0000256" key="3">
    <source>
        <dbReference type="ARBA" id="ARBA00022691"/>
    </source>
</evidence>
<dbReference type="Proteomes" id="UP000070700">
    <property type="component" value="Unassembled WGS sequence"/>
</dbReference>
<dbReference type="RefSeq" id="XP_018070218.1">
    <property type="nucleotide sequence ID" value="XM_018223545.1"/>
</dbReference>
<dbReference type="InterPro" id="IPR001077">
    <property type="entry name" value="COMT_C"/>
</dbReference>
<dbReference type="Pfam" id="PF00891">
    <property type="entry name" value="Methyltransf_2"/>
    <property type="match status" value="1"/>
</dbReference>
<dbReference type="InterPro" id="IPR036390">
    <property type="entry name" value="WH_DNA-bd_sf"/>
</dbReference>
<evidence type="ECO:0000256" key="4">
    <source>
        <dbReference type="PIRSR" id="PIRSR005739-1"/>
    </source>
</evidence>
<feature type="active site" description="Proton acceptor" evidence="4">
    <location>
        <position position="305"/>
    </location>
</feature>
<dbReference type="InterPro" id="IPR029063">
    <property type="entry name" value="SAM-dependent_MTases_sf"/>
</dbReference>
<protein>
    <submittedName>
        <fullName evidence="6">S-adenosyl-L-methionine-dependent methyltransferase</fullName>
    </submittedName>
</protein>
<keyword evidence="1 6" id="KW-0489">Methyltransferase</keyword>
<dbReference type="SUPFAM" id="SSF46785">
    <property type="entry name" value="Winged helix' DNA-binding domain"/>
    <property type="match status" value="1"/>
</dbReference>
<dbReference type="PANTHER" id="PTHR43712">
    <property type="entry name" value="PUTATIVE (AFU_ORTHOLOGUE AFUA_4G14580)-RELATED"/>
    <property type="match status" value="1"/>
</dbReference>
<evidence type="ECO:0000256" key="2">
    <source>
        <dbReference type="ARBA" id="ARBA00022679"/>
    </source>
</evidence>
<dbReference type="PROSITE" id="PS51683">
    <property type="entry name" value="SAM_OMT_II"/>
    <property type="match status" value="1"/>
</dbReference>
<evidence type="ECO:0000313" key="6">
    <source>
        <dbReference type="EMBL" id="KUJ15863.1"/>
    </source>
</evidence>
<dbReference type="EMBL" id="KQ947417">
    <property type="protein sequence ID" value="KUJ15863.1"/>
    <property type="molecule type" value="Genomic_DNA"/>
</dbReference>
<dbReference type="Gene3D" id="1.10.10.10">
    <property type="entry name" value="Winged helix-like DNA-binding domain superfamily/Winged helix DNA-binding domain"/>
    <property type="match status" value="1"/>
</dbReference>
<proteinExistence type="predicted"/>
<dbReference type="Gene3D" id="3.40.50.150">
    <property type="entry name" value="Vaccinia Virus protein VP39"/>
    <property type="match status" value="1"/>
</dbReference>
<dbReference type="GO" id="GO:0032259">
    <property type="term" value="P:methylation"/>
    <property type="evidence" value="ECO:0007669"/>
    <property type="project" value="UniProtKB-KW"/>
</dbReference>
<dbReference type="InParanoid" id="A0A194X6R3"/>
<accession>A0A194X6R3</accession>
<keyword evidence="7" id="KW-1185">Reference proteome</keyword>
<dbReference type="PIRSF" id="PIRSF005739">
    <property type="entry name" value="O-mtase"/>
    <property type="match status" value="1"/>
</dbReference>
<sequence>MSPSSARNVDRITELQNSLTSLSKVALENEDERKKLLAVLRAQVAVLETPLEVVWRMMMEPHQSTALRSAQGMGLIEPIVSSSPRTATELATITKCDKQLIVRILRCLSAMKMVDEVDYETYASNPTTQILTVPSVGGGFKFMFDEAAVSVVHVPAFLSKTGYKNPEGPETCFQSAFNTDLQLFPYLMANPERMGHLNDLMTGQRMNRTEWFDFSDVDSILFDGMDTKDSDATLLIDIGGGRGHDLEAFRNKFPNAKGKLVLQDLPPVIADIEALDSSIVRMEHNFFTEQPIKGARAYYIRSCLHDYNDADDRKILRQIVDAMKPGYSKLLIFEWILPDVGTPLYPALLDLNMLALFSGMERTETHWRNLLESVGLEVVKVWSIGKETEGLIEAMKKA</sequence>
<reference evidence="6 7" key="1">
    <citation type="submission" date="2015-10" db="EMBL/GenBank/DDBJ databases">
        <title>Full genome of DAOMC 229536 Phialocephala scopiformis, a fungal endophyte of spruce producing the potent anti-insectan compound rugulosin.</title>
        <authorList>
            <consortium name="DOE Joint Genome Institute"/>
            <person name="Walker A.K."/>
            <person name="Frasz S.L."/>
            <person name="Seifert K.A."/>
            <person name="Miller J.D."/>
            <person name="Mondo S.J."/>
            <person name="Labutti K."/>
            <person name="Lipzen A."/>
            <person name="Dockter R."/>
            <person name="Kennedy M."/>
            <person name="Grigoriev I.V."/>
            <person name="Spatafora J.W."/>
        </authorList>
    </citation>
    <scope>NUCLEOTIDE SEQUENCE [LARGE SCALE GENOMIC DNA]</scope>
    <source>
        <strain evidence="6 7">CBS 120377</strain>
    </source>
</reference>
<dbReference type="KEGG" id="psco:LY89DRAFT_97505"/>
<dbReference type="PANTHER" id="PTHR43712:SF2">
    <property type="entry name" value="O-METHYLTRANSFERASE CICE"/>
    <property type="match status" value="1"/>
</dbReference>
<feature type="domain" description="O-methyltransferase C-terminal" evidence="5">
    <location>
        <begin position="232"/>
        <end position="375"/>
    </location>
</feature>
<evidence type="ECO:0000259" key="5">
    <source>
        <dbReference type="Pfam" id="PF00891"/>
    </source>
</evidence>
<dbReference type="GO" id="GO:0008171">
    <property type="term" value="F:O-methyltransferase activity"/>
    <property type="evidence" value="ECO:0007669"/>
    <property type="project" value="InterPro"/>
</dbReference>
<evidence type="ECO:0000313" key="7">
    <source>
        <dbReference type="Proteomes" id="UP000070700"/>
    </source>
</evidence>
<dbReference type="SUPFAM" id="SSF53335">
    <property type="entry name" value="S-adenosyl-L-methionine-dependent methyltransferases"/>
    <property type="match status" value="1"/>
</dbReference>
<name>A0A194X6R3_MOLSC</name>
<keyword evidence="3" id="KW-0949">S-adenosyl-L-methionine</keyword>
<gene>
    <name evidence="6" type="ORF">LY89DRAFT_97505</name>
</gene>